<gene>
    <name evidence="3" type="ORF">EIN_154730</name>
</gene>
<protein>
    <recommendedName>
        <fullName evidence="2">Ras guanine nucleotide exchange factor glfB-like C-terminal domain-containing protein</fullName>
    </recommendedName>
</protein>
<reference evidence="3 4" key="1">
    <citation type="submission" date="2012-10" db="EMBL/GenBank/DDBJ databases">
        <authorList>
            <person name="Zafar N."/>
            <person name="Inman J."/>
            <person name="Hall N."/>
            <person name="Lorenzi H."/>
            <person name="Caler E."/>
        </authorList>
    </citation>
    <scope>NUCLEOTIDE SEQUENCE [LARGE SCALE GENOMIC DNA]</scope>
    <source>
        <strain evidence="3 4">IP1</strain>
    </source>
</reference>
<evidence type="ECO:0000259" key="2">
    <source>
        <dbReference type="Pfam" id="PF24929"/>
    </source>
</evidence>
<sequence length="333" mass="39150">MSEKEEHKKKHGFLSFLHFTKKPKESKEEKEAKEKEKKEKKEKEKEKKRRSKRVSTSFDAKQNGTPVITTNPPQALLPKKNFDWQESTKRVINEERIESFPIAGDLPRLLKHLRITKELENGEYDVLFPTDDKEYQTNTAGDCFDLIKCITQILEGDEQTKRIEDEWNAVMSNDQDMSVQKTFLMRILSKVFVEEGKFKPSSPVINFLKGVNQKIIANSTLRLKMVCGTMPFKDSHPMFWEIVIVFQDKAYVIHYRKQESISKKPEEYFRFEWELRLVFNNELTQFSEVGMGVSTIEFDPLTKQETRKLVLETLKPICFADFTVTDIDKNEEE</sequence>
<evidence type="ECO:0000313" key="4">
    <source>
        <dbReference type="Proteomes" id="UP000014680"/>
    </source>
</evidence>
<dbReference type="InterPro" id="IPR056651">
    <property type="entry name" value="GlfB-like_C"/>
</dbReference>
<feature type="compositionally biased region" description="Polar residues" evidence="1">
    <location>
        <begin position="54"/>
        <end position="73"/>
    </location>
</feature>
<evidence type="ECO:0000313" key="3">
    <source>
        <dbReference type="EMBL" id="ELP91396.1"/>
    </source>
</evidence>
<accession>A0A0A1UF26</accession>
<dbReference type="Pfam" id="PF24929">
    <property type="entry name" value="GlfB_C"/>
    <property type="match status" value="1"/>
</dbReference>
<proteinExistence type="predicted"/>
<feature type="domain" description="Ras guanine nucleotide exchange factor glfB-like C-terminal" evidence="2">
    <location>
        <begin position="93"/>
        <end position="309"/>
    </location>
</feature>
<evidence type="ECO:0000256" key="1">
    <source>
        <dbReference type="SAM" id="MobiDB-lite"/>
    </source>
</evidence>
<name>A0A0A1UF26_ENTIV</name>
<dbReference type="GeneID" id="14890287"/>
<dbReference type="EMBL" id="KB206474">
    <property type="protein sequence ID" value="ELP91396.1"/>
    <property type="molecule type" value="Genomic_DNA"/>
</dbReference>
<dbReference type="AlphaFoldDB" id="A0A0A1UF26"/>
<dbReference type="PANTHER" id="PTHR36127">
    <property type="entry name" value="EXPRESSED PROTEIN"/>
    <property type="match status" value="1"/>
</dbReference>
<dbReference type="RefSeq" id="XP_004258167.1">
    <property type="nucleotide sequence ID" value="XM_004258119.1"/>
</dbReference>
<dbReference type="KEGG" id="eiv:EIN_154730"/>
<feature type="region of interest" description="Disordered" evidence="1">
    <location>
        <begin position="1"/>
        <end position="78"/>
    </location>
</feature>
<organism evidence="3 4">
    <name type="scientific">Entamoeba invadens IP1</name>
    <dbReference type="NCBI Taxonomy" id="370355"/>
    <lineage>
        <taxon>Eukaryota</taxon>
        <taxon>Amoebozoa</taxon>
        <taxon>Evosea</taxon>
        <taxon>Archamoebae</taxon>
        <taxon>Mastigamoebida</taxon>
        <taxon>Entamoebidae</taxon>
        <taxon>Entamoeba</taxon>
    </lineage>
</organism>
<feature type="compositionally biased region" description="Basic and acidic residues" evidence="1">
    <location>
        <begin position="22"/>
        <end position="45"/>
    </location>
</feature>
<dbReference type="OrthoDB" id="21383at2759"/>
<dbReference type="Proteomes" id="UP000014680">
    <property type="component" value="Unassembled WGS sequence"/>
</dbReference>
<keyword evidence="4" id="KW-1185">Reference proteome</keyword>
<dbReference type="PANTHER" id="PTHR36127:SF1">
    <property type="entry name" value="COMM DOMAIN-CONTAINING PROTEIN"/>
    <property type="match status" value="1"/>
</dbReference>
<dbReference type="VEuPathDB" id="AmoebaDB:EIN_154730"/>